<dbReference type="EMBL" id="PHFW01000002">
    <property type="protein sequence ID" value="PQM28908.1"/>
    <property type="molecule type" value="Genomic_DNA"/>
</dbReference>
<accession>A0A2S8B971</accession>
<gene>
    <name evidence="2" type="ORF">CVO77_10900</name>
</gene>
<protein>
    <recommendedName>
        <fullName evidence="1">RES domain-containing protein</fullName>
    </recommendedName>
</protein>
<reference evidence="3" key="1">
    <citation type="submission" date="2017-11" db="EMBL/GenBank/DDBJ databases">
        <title>The complete genome sequence of Sphingopyxis pomeranensis sp. nov. strain WS5A3p.</title>
        <authorList>
            <person name="Kaminski M.A."/>
        </authorList>
    </citation>
    <scope>NUCLEOTIDE SEQUENCE [LARGE SCALE GENOMIC DNA]</scope>
    <source>
        <strain evidence="3">WS5A3p</strain>
    </source>
</reference>
<evidence type="ECO:0000259" key="1">
    <source>
        <dbReference type="SMART" id="SM00953"/>
    </source>
</evidence>
<name>A0A2S8B971_9SPHN</name>
<dbReference type="AlphaFoldDB" id="A0A2S8B971"/>
<sequence length="152" mass="16914">MKLWRLSREPHVALDGAGAEKFGGRYSSAGRPVVSLASEAGLAVLVALRYLLPDRLDAESDHLLGWTSVDAVPERIADDLPRPAIIACVDEWLDTRRSLLAAIRSKVLPEADVILMNPRHPEAERVPPLVTRPFSFAECLHRPPMLDVYRCR</sequence>
<keyword evidence="3" id="KW-1185">Reference proteome</keyword>
<dbReference type="Pfam" id="PF08808">
    <property type="entry name" value="RES"/>
    <property type="match status" value="1"/>
</dbReference>
<dbReference type="SMART" id="SM00953">
    <property type="entry name" value="RES"/>
    <property type="match status" value="1"/>
</dbReference>
<evidence type="ECO:0000313" key="3">
    <source>
        <dbReference type="Proteomes" id="UP000238954"/>
    </source>
</evidence>
<organism evidence="2 3">
    <name type="scientific">Sphingopyxis lindanitolerans</name>
    <dbReference type="NCBI Taxonomy" id="2054227"/>
    <lineage>
        <taxon>Bacteria</taxon>
        <taxon>Pseudomonadati</taxon>
        <taxon>Pseudomonadota</taxon>
        <taxon>Alphaproteobacteria</taxon>
        <taxon>Sphingomonadales</taxon>
        <taxon>Sphingomonadaceae</taxon>
        <taxon>Sphingopyxis</taxon>
    </lineage>
</organism>
<dbReference type="Proteomes" id="UP000238954">
    <property type="component" value="Chromosome"/>
</dbReference>
<comment type="caution">
    <text evidence="2">The sequence shown here is derived from an EMBL/GenBank/DDBJ whole genome shotgun (WGS) entry which is preliminary data.</text>
</comment>
<evidence type="ECO:0000313" key="2">
    <source>
        <dbReference type="EMBL" id="PQM28908.1"/>
    </source>
</evidence>
<feature type="domain" description="RES" evidence="1">
    <location>
        <begin position="13"/>
        <end position="130"/>
    </location>
</feature>
<dbReference type="InterPro" id="IPR014914">
    <property type="entry name" value="RES_dom"/>
</dbReference>
<proteinExistence type="predicted"/>